<comment type="catalytic activity">
    <reaction evidence="1">
        <text>ATP + protein L-histidine = ADP + protein N-phospho-L-histidine.</text>
        <dbReference type="EC" id="2.7.13.3"/>
    </reaction>
</comment>
<dbReference type="GO" id="GO:0004673">
    <property type="term" value="F:protein histidine kinase activity"/>
    <property type="evidence" value="ECO:0007669"/>
    <property type="project" value="UniProtKB-EC"/>
</dbReference>
<name>A0A1G7JA23_9FLAO</name>
<dbReference type="PANTHER" id="PTHR41523:SF8">
    <property type="entry name" value="ETHYLENE RESPONSE SENSOR PROTEIN"/>
    <property type="match status" value="1"/>
</dbReference>
<evidence type="ECO:0000256" key="9">
    <source>
        <dbReference type="SAM" id="Phobius"/>
    </source>
</evidence>
<reference evidence="12 13" key="1">
    <citation type="submission" date="2016-10" db="EMBL/GenBank/DDBJ databases">
        <authorList>
            <person name="de Groot N.N."/>
        </authorList>
    </citation>
    <scope>NUCLEOTIDE SEQUENCE [LARGE SCALE GENOMIC DNA]</scope>
    <source>
        <strain evidence="12 13">DSM 16195</strain>
    </source>
</reference>
<protein>
    <recommendedName>
        <fullName evidence="2">histidine kinase</fullName>
        <ecNumber evidence="2">2.7.13.3</ecNumber>
    </recommendedName>
</protein>
<dbReference type="SUPFAM" id="SSF48452">
    <property type="entry name" value="TPR-like"/>
    <property type="match status" value="2"/>
</dbReference>
<dbReference type="Pfam" id="PF02518">
    <property type="entry name" value="HATPase_c"/>
    <property type="match status" value="1"/>
</dbReference>
<keyword evidence="9" id="KW-0472">Membrane</keyword>
<dbReference type="RefSeq" id="WP_093145391.1">
    <property type="nucleotide sequence ID" value="NZ_BMWO01000013.1"/>
</dbReference>
<keyword evidence="6 12" id="KW-0418">Kinase</keyword>
<feature type="repeat" description="TPR" evidence="8">
    <location>
        <begin position="116"/>
        <end position="149"/>
    </location>
</feature>
<dbReference type="Pfam" id="PF13181">
    <property type="entry name" value="TPR_8"/>
    <property type="match status" value="1"/>
</dbReference>
<dbReference type="Gene3D" id="1.25.40.10">
    <property type="entry name" value="Tetratricopeptide repeat domain"/>
    <property type="match status" value="2"/>
</dbReference>
<dbReference type="SMART" id="SM00028">
    <property type="entry name" value="TPR"/>
    <property type="match status" value="5"/>
</dbReference>
<dbReference type="Pfam" id="PF13424">
    <property type="entry name" value="TPR_12"/>
    <property type="match status" value="1"/>
</dbReference>
<keyword evidence="10" id="KW-0732">Signal</keyword>
<proteinExistence type="predicted"/>
<evidence type="ECO:0000256" key="4">
    <source>
        <dbReference type="ARBA" id="ARBA00022679"/>
    </source>
</evidence>
<dbReference type="Pfam" id="PF07568">
    <property type="entry name" value="HisKA_2"/>
    <property type="match status" value="1"/>
</dbReference>
<evidence type="ECO:0000256" key="10">
    <source>
        <dbReference type="SAM" id="SignalP"/>
    </source>
</evidence>
<sequence>MIKKLLLLFFFFTISAQSQEDLFLKSLDTLLSSQLKLNAIGSEISKLVYANPEKAAIYALVFDSITTIIPTPENKVDALNFKGMASHATQNYEDAIAQYLDAVRVIETNKHDDRLAQVYNNLAASYNIRGDAKKTEEYFLKAIEVAEKKNDSVWLSSANSNLGVHYNSHEQYGKAEIAFKNSLPYFENKKDSINAGVIYMNLGNAQLPLGKNDAAIASYKKSIELIPYKKVPIVHSVAQAGIGMALTHQKKYELALPYLKKGNQIARDIKYTEQIMETNNALADYYAETRNFEEAFKLSVVSQQLKDSVLTMTQDKNMADALVKFETEKKDAQLQVLELEKEKSTQRQILLTVIAISVILIASLIGFSLYRNRKKNALLAKQKTILEKTLDEKNILLKETHHRVKNSFQMVSSLLQYQSHTAKDKEAKIAIKEAQNRVRSMVLIHQKLYSKDQLVGIDSKEYIEDFTEDVIRSNEFSAHKLKYTLDLESLVIDVETITPIGLILNELLTNVLKHAFPEVNAESLVHIKFLKENDTLVLVVSDNGIGINGDRSEDSFGLKLIETLAKKLKGELSIEASMPKGTIATLTMQRFTIL</sequence>
<evidence type="ECO:0000256" key="6">
    <source>
        <dbReference type="ARBA" id="ARBA00022777"/>
    </source>
</evidence>
<dbReference type="InterPro" id="IPR011495">
    <property type="entry name" value="Sig_transdc_His_kin_sub2_dim/P"/>
</dbReference>
<dbReference type="PANTHER" id="PTHR41523">
    <property type="entry name" value="TWO-COMPONENT SYSTEM SENSOR PROTEIN"/>
    <property type="match status" value="1"/>
</dbReference>
<dbReference type="STRING" id="227084.SAMN05421855_1106"/>
<evidence type="ECO:0000256" key="2">
    <source>
        <dbReference type="ARBA" id="ARBA00012438"/>
    </source>
</evidence>
<dbReference type="Gene3D" id="3.30.450.20">
    <property type="entry name" value="PAS domain"/>
    <property type="match status" value="1"/>
</dbReference>
<gene>
    <name evidence="12" type="ORF">SAMN05421855_1106</name>
</gene>
<dbReference type="PROSITE" id="PS50005">
    <property type="entry name" value="TPR"/>
    <property type="match status" value="2"/>
</dbReference>
<keyword evidence="7" id="KW-0067">ATP-binding</keyword>
<dbReference type="InterPro" id="IPR036890">
    <property type="entry name" value="HATPase_C_sf"/>
</dbReference>
<accession>A0A1G7JA23</accession>
<dbReference type="GO" id="GO:0005524">
    <property type="term" value="F:ATP binding"/>
    <property type="evidence" value="ECO:0007669"/>
    <property type="project" value="UniProtKB-KW"/>
</dbReference>
<dbReference type="EC" id="2.7.13.3" evidence="2"/>
<dbReference type="AlphaFoldDB" id="A0A1G7JA23"/>
<feature type="transmembrane region" description="Helical" evidence="9">
    <location>
        <begin position="349"/>
        <end position="370"/>
    </location>
</feature>
<keyword evidence="13" id="KW-1185">Reference proteome</keyword>
<organism evidence="12 13">
    <name type="scientific">Ulvibacter litoralis</name>
    <dbReference type="NCBI Taxonomy" id="227084"/>
    <lineage>
        <taxon>Bacteria</taxon>
        <taxon>Pseudomonadati</taxon>
        <taxon>Bacteroidota</taxon>
        <taxon>Flavobacteriia</taxon>
        <taxon>Flavobacteriales</taxon>
        <taxon>Flavobacteriaceae</taxon>
        <taxon>Ulvibacter</taxon>
    </lineage>
</organism>
<evidence type="ECO:0000256" key="3">
    <source>
        <dbReference type="ARBA" id="ARBA00022553"/>
    </source>
</evidence>
<keyword evidence="5" id="KW-0547">Nucleotide-binding</keyword>
<keyword evidence="4" id="KW-0808">Transferase</keyword>
<feature type="chain" id="PRO_5011620534" description="histidine kinase" evidence="10">
    <location>
        <begin position="19"/>
        <end position="594"/>
    </location>
</feature>
<evidence type="ECO:0000256" key="7">
    <source>
        <dbReference type="ARBA" id="ARBA00022840"/>
    </source>
</evidence>
<evidence type="ECO:0000313" key="12">
    <source>
        <dbReference type="EMBL" id="SDF21755.1"/>
    </source>
</evidence>
<dbReference type="EMBL" id="FNBA01000010">
    <property type="protein sequence ID" value="SDF21755.1"/>
    <property type="molecule type" value="Genomic_DNA"/>
</dbReference>
<dbReference type="PROSITE" id="PS50109">
    <property type="entry name" value="HIS_KIN"/>
    <property type="match status" value="1"/>
</dbReference>
<dbReference type="Gene3D" id="3.30.565.10">
    <property type="entry name" value="Histidine kinase-like ATPase, C-terminal domain"/>
    <property type="match status" value="1"/>
</dbReference>
<feature type="repeat" description="TPR" evidence="8">
    <location>
        <begin position="196"/>
        <end position="229"/>
    </location>
</feature>
<keyword evidence="9" id="KW-0812">Transmembrane</keyword>
<evidence type="ECO:0000256" key="5">
    <source>
        <dbReference type="ARBA" id="ARBA00022741"/>
    </source>
</evidence>
<feature type="signal peptide" evidence="10">
    <location>
        <begin position="1"/>
        <end position="18"/>
    </location>
</feature>
<keyword evidence="9" id="KW-1133">Transmembrane helix</keyword>
<keyword evidence="3" id="KW-0597">Phosphoprotein</keyword>
<dbReference type="SUPFAM" id="SSF55874">
    <property type="entry name" value="ATPase domain of HSP90 chaperone/DNA topoisomerase II/histidine kinase"/>
    <property type="match status" value="1"/>
</dbReference>
<dbReference type="SMART" id="SM00387">
    <property type="entry name" value="HATPase_c"/>
    <property type="match status" value="1"/>
</dbReference>
<evidence type="ECO:0000256" key="8">
    <source>
        <dbReference type="PROSITE-ProRule" id="PRU00339"/>
    </source>
</evidence>
<evidence type="ECO:0000256" key="1">
    <source>
        <dbReference type="ARBA" id="ARBA00000085"/>
    </source>
</evidence>
<keyword evidence="8" id="KW-0802">TPR repeat</keyword>
<evidence type="ECO:0000313" key="13">
    <source>
        <dbReference type="Proteomes" id="UP000199321"/>
    </source>
</evidence>
<dbReference type="InterPro" id="IPR005467">
    <property type="entry name" value="His_kinase_dom"/>
</dbReference>
<evidence type="ECO:0000259" key="11">
    <source>
        <dbReference type="PROSITE" id="PS50109"/>
    </source>
</evidence>
<feature type="domain" description="Histidine kinase" evidence="11">
    <location>
        <begin position="399"/>
        <end position="592"/>
    </location>
</feature>
<dbReference type="Proteomes" id="UP000199321">
    <property type="component" value="Unassembled WGS sequence"/>
</dbReference>
<dbReference type="InterPro" id="IPR011990">
    <property type="entry name" value="TPR-like_helical_dom_sf"/>
</dbReference>
<dbReference type="InterPro" id="IPR003594">
    <property type="entry name" value="HATPase_dom"/>
</dbReference>
<dbReference type="OrthoDB" id="9767435at2"/>
<dbReference type="InterPro" id="IPR019734">
    <property type="entry name" value="TPR_rpt"/>
</dbReference>